<keyword evidence="6" id="KW-0227">DNA damage</keyword>
<dbReference type="CDD" id="cd06445">
    <property type="entry name" value="ATase"/>
    <property type="match status" value="1"/>
</dbReference>
<comment type="catalytic activity">
    <reaction evidence="8">
        <text>a 6-O-methyl-2'-deoxyguanosine in DNA + L-cysteinyl-[protein] = S-methyl-L-cysteinyl-[protein] + a 2'-deoxyguanosine in DNA</text>
        <dbReference type="Rhea" id="RHEA:24000"/>
        <dbReference type="Rhea" id="RHEA-COMP:10131"/>
        <dbReference type="Rhea" id="RHEA-COMP:10132"/>
        <dbReference type="Rhea" id="RHEA-COMP:11367"/>
        <dbReference type="Rhea" id="RHEA-COMP:11368"/>
        <dbReference type="ChEBI" id="CHEBI:29950"/>
        <dbReference type="ChEBI" id="CHEBI:82612"/>
        <dbReference type="ChEBI" id="CHEBI:85445"/>
        <dbReference type="ChEBI" id="CHEBI:85448"/>
        <dbReference type="EC" id="2.1.1.63"/>
    </reaction>
</comment>
<evidence type="ECO:0000256" key="4">
    <source>
        <dbReference type="ARBA" id="ARBA00022603"/>
    </source>
</evidence>
<comment type="similarity">
    <text evidence="2">Belongs to the MGMT family.</text>
</comment>
<dbReference type="PROSITE" id="PS00374">
    <property type="entry name" value="MGMT"/>
    <property type="match status" value="1"/>
</dbReference>
<keyword evidence="5 10" id="KW-0808">Transferase</keyword>
<dbReference type="Gene3D" id="1.10.10.10">
    <property type="entry name" value="Winged helix-like DNA-binding domain superfamily/Winged helix DNA-binding domain"/>
    <property type="match status" value="1"/>
</dbReference>
<feature type="domain" description="Methylated-DNA-[protein]-cysteine S-methyltransferase DNA binding" evidence="9">
    <location>
        <begin position="29"/>
        <end position="105"/>
    </location>
</feature>
<comment type="caution">
    <text evidence="10">The sequence shown here is derived from an EMBL/GenBank/DDBJ whole genome shotgun (WGS) entry which is preliminary data.</text>
</comment>
<dbReference type="Pfam" id="PF01035">
    <property type="entry name" value="DNA_binding_1"/>
    <property type="match status" value="1"/>
</dbReference>
<evidence type="ECO:0000256" key="5">
    <source>
        <dbReference type="ARBA" id="ARBA00022679"/>
    </source>
</evidence>
<reference evidence="10 11" key="1">
    <citation type="journal article" date="2019" name="Front. Microbiol.">
        <title>Ammonia Oxidation by the Arctic Terrestrial Thaumarchaeote Candidatus Nitrosocosmicus arcticus Is Stimulated by Increasing Temperatures.</title>
        <authorList>
            <person name="Alves R.J.E."/>
            <person name="Kerou M."/>
            <person name="Zappe A."/>
            <person name="Bittner R."/>
            <person name="Abby S.S."/>
            <person name="Schmidt H.A."/>
            <person name="Pfeifer K."/>
            <person name="Schleper C."/>
        </authorList>
    </citation>
    <scope>NUCLEOTIDE SEQUENCE [LARGE SCALE GENOMIC DNA]</scope>
    <source>
        <strain evidence="10 11">Kfb</strain>
    </source>
</reference>
<dbReference type="EMBL" id="VOAH01000003">
    <property type="protein sequence ID" value="TVP41298.1"/>
    <property type="molecule type" value="Genomic_DNA"/>
</dbReference>
<dbReference type="InterPro" id="IPR036217">
    <property type="entry name" value="MethylDNA_cys_MeTrfase_DNAb"/>
</dbReference>
<evidence type="ECO:0000256" key="6">
    <source>
        <dbReference type="ARBA" id="ARBA00022763"/>
    </source>
</evidence>
<evidence type="ECO:0000256" key="7">
    <source>
        <dbReference type="ARBA" id="ARBA00023204"/>
    </source>
</evidence>
<dbReference type="PANTHER" id="PTHR10815:SF13">
    <property type="entry name" value="METHYLATED-DNA--PROTEIN-CYSTEINE METHYLTRANSFERASE"/>
    <property type="match status" value="1"/>
</dbReference>
<dbReference type="Proteomes" id="UP000315289">
    <property type="component" value="Unassembled WGS sequence"/>
</dbReference>
<gene>
    <name evidence="10" type="ORF">NARC_30012</name>
</gene>
<keyword evidence="11" id="KW-1185">Reference proteome</keyword>
<evidence type="ECO:0000259" key="9">
    <source>
        <dbReference type="Pfam" id="PF01035"/>
    </source>
</evidence>
<comment type="catalytic activity">
    <reaction evidence="1">
        <text>a 4-O-methyl-thymidine in DNA + L-cysteinyl-[protein] = a thymidine in DNA + S-methyl-L-cysteinyl-[protein]</text>
        <dbReference type="Rhea" id="RHEA:53428"/>
        <dbReference type="Rhea" id="RHEA-COMP:10131"/>
        <dbReference type="Rhea" id="RHEA-COMP:10132"/>
        <dbReference type="Rhea" id="RHEA-COMP:13555"/>
        <dbReference type="Rhea" id="RHEA-COMP:13556"/>
        <dbReference type="ChEBI" id="CHEBI:29950"/>
        <dbReference type="ChEBI" id="CHEBI:82612"/>
        <dbReference type="ChEBI" id="CHEBI:137386"/>
        <dbReference type="ChEBI" id="CHEBI:137387"/>
        <dbReference type="EC" id="2.1.1.63"/>
    </reaction>
</comment>
<dbReference type="PANTHER" id="PTHR10815">
    <property type="entry name" value="METHYLATED-DNA--PROTEIN-CYSTEINE METHYLTRANSFERASE"/>
    <property type="match status" value="1"/>
</dbReference>
<dbReference type="SUPFAM" id="SSF46767">
    <property type="entry name" value="Methylated DNA-protein cysteine methyltransferase, C-terminal domain"/>
    <property type="match status" value="1"/>
</dbReference>
<evidence type="ECO:0000313" key="11">
    <source>
        <dbReference type="Proteomes" id="UP000315289"/>
    </source>
</evidence>
<dbReference type="EC" id="2.1.1.63" evidence="3"/>
<dbReference type="InterPro" id="IPR014048">
    <property type="entry name" value="MethylDNA_cys_MeTrfase_DNA-bd"/>
</dbReference>
<dbReference type="InterPro" id="IPR036388">
    <property type="entry name" value="WH-like_DNA-bd_sf"/>
</dbReference>
<organism evidence="10 11">
    <name type="scientific">Candidatus Nitrosocosmicus arcticus</name>
    <dbReference type="NCBI Taxonomy" id="2035267"/>
    <lineage>
        <taxon>Archaea</taxon>
        <taxon>Nitrososphaerota</taxon>
        <taxon>Nitrososphaeria</taxon>
        <taxon>Nitrososphaerales</taxon>
        <taxon>Nitrososphaeraceae</taxon>
        <taxon>Candidatus Nitrosocosmicus</taxon>
    </lineage>
</organism>
<protein>
    <recommendedName>
        <fullName evidence="3">methylated-DNA--[protein]-cysteine S-methyltransferase</fullName>
        <ecNumber evidence="3">2.1.1.63</ecNumber>
    </recommendedName>
</protein>
<evidence type="ECO:0000256" key="8">
    <source>
        <dbReference type="ARBA" id="ARBA00049348"/>
    </source>
</evidence>
<proteinExistence type="inferred from homology"/>
<keyword evidence="7" id="KW-0234">DNA repair</keyword>
<dbReference type="GO" id="GO:0006281">
    <property type="term" value="P:DNA repair"/>
    <property type="evidence" value="ECO:0007669"/>
    <property type="project" value="UniProtKB-KW"/>
</dbReference>
<accession>A0A557SXG0</accession>
<dbReference type="InterPro" id="IPR001497">
    <property type="entry name" value="MethylDNA_cys_MeTrfase_AS"/>
</dbReference>
<dbReference type="AlphaFoldDB" id="A0A557SXG0"/>
<dbReference type="GO" id="GO:0003908">
    <property type="term" value="F:methylated-DNA-[protein]-cysteine S-methyltransferase activity"/>
    <property type="evidence" value="ECO:0007669"/>
    <property type="project" value="UniProtKB-EC"/>
</dbReference>
<evidence type="ECO:0000256" key="3">
    <source>
        <dbReference type="ARBA" id="ARBA00011918"/>
    </source>
</evidence>
<keyword evidence="4 10" id="KW-0489">Methyltransferase</keyword>
<name>A0A557SXG0_9ARCH</name>
<dbReference type="FunFam" id="1.10.10.10:FF:000214">
    <property type="entry name" value="Methylated-DNA--protein-cysteine methyltransferase"/>
    <property type="match status" value="1"/>
</dbReference>
<dbReference type="NCBIfam" id="TIGR00589">
    <property type="entry name" value="ogt"/>
    <property type="match status" value="1"/>
</dbReference>
<evidence type="ECO:0000313" key="10">
    <source>
        <dbReference type="EMBL" id="TVP41298.1"/>
    </source>
</evidence>
<dbReference type="GO" id="GO:0032259">
    <property type="term" value="P:methylation"/>
    <property type="evidence" value="ECO:0007669"/>
    <property type="project" value="UniProtKB-KW"/>
</dbReference>
<evidence type="ECO:0000256" key="2">
    <source>
        <dbReference type="ARBA" id="ARBA00008711"/>
    </source>
</evidence>
<sequence>MLFKYMKQINRKMDKNISQKPSTKTINSEDVYNMLLTIPKGKVSTYGDLAKALGNPAASRYIGRILGKNPNPIKVPCHRVVMSSGKIGGYAFGTQKKKQLLQNEGLIFSDEYRVNEFSKVRFYPKKG</sequence>
<evidence type="ECO:0000256" key="1">
    <source>
        <dbReference type="ARBA" id="ARBA00001286"/>
    </source>
</evidence>